<evidence type="ECO:0000256" key="1">
    <source>
        <dbReference type="SAM" id="Phobius"/>
    </source>
</evidence>
<dbReference type="Proteomes" id="UP001497416">
    <property type="component" value="Unassembled WGS sequence"/>
</dbReference>
<feature type="transmembrane region" description="Helical" evidence="1">
    <location>
        <begin position="130"/>
        <end position="154"/>
    </location>
</feature>
<evidence type="ECO:0000313" key="3">
    <source>
        <dbReference type="Proteomes" id="UP001497416"/>
    </source>
</evidence>
<keyword evidence="1" id="KW-1133">Transmembrane helix</keyword>
<dbReference type="EMBL" id="CAXIXY010000003">
    <property type="protein sequence ID" value="CAL2078312.1"/>
    <property type="molecule type" value="Genomic_DNA"/>
</dbReference>
<comment type="caution">
    <text evidence="2">The sequence shown here is derived from an EMBL/GenBank/DDBJ whole genome shotgun (WGS) entry which is preliminary data.</text>
</comment>
<keyword evidence="1" id="KW-0472">Membrane</keyword>
<accession>A0ABP1EFS4</accession>
<proteinExistence type="predicted"/>
<dbReference type="Pfam" id="PF13858">
    <property type="entry name" value="DUF4199"/>
    <property type="match status" value="1"/>
</dbReference>
<feature type="transmembrane region" description="Helical" evidence="1">
    <location>
        <begin position="71"/>
        <end position="98"/>
    </location>
</feature>
<sequence>MLLKMKNTIVKYGTYGIITGFLVFTFHLIIGIDNFDYSTNEILGYLSIFLSLSFIYFAIKHYRDNVNNGVVSIGKGIVIGVLISLLVGTGIGIADFIYTKFINPDFFSNYEEMLRNQGREDEIIEMSSSFAALFMLVLVTIIGFIISLVSSLFLQRK</sequence>
<keyword evidence="3" id="KW-1185">Reference proteome</keyword>
<reference evidence="2 3" key="1">
    <citation type="submission" date="2024-05" db="EMBL/GenBank/DDBJ databases">
        <authorList>
            <person name="Duchaud E."/>
        </authorList>
    </citation>
    <scope>NUCLEOTIDE SEQUENCE [LARGE SCALE GENOMIC DNA]</scope>
    <source>
        <strain evidence="2">Ena-SAMPLE-TAB-13-05-2024-13:56:06:370-140302</strain>
    </source>
</reference>
<gene>
    <name evidence="2" type="ORF">T190607A01A_10675</name>
</gene>
<protein>
    <submittedName>
        <fullName evidence="2">DUF4199 domain-containing protein</fullName>
    </submittedName>
</protein>
<evidence type="ECO:0000313" key="2">
    <source>
        <dbReference type="EMBL" id="CAL2078312.1"/>
    </source>
</evidence>
<dbReference type="InterPro" id="IPR025250">
    <property type="entry name" value="DUF4199"/>
</dbReference>
<organism evidence="2 3">
    <name type="scientific">Tenacibaculum platacis</name>
    <dbReference type="NCBI Taxonomy" id="3137852"/>
    <lineage>
        <taxon>Bacteria</taxon>
        <taxon>Pseudomonadati</taxon>
        <taxon>Bacteroidota</taxon>
        <taxon>Flavobacteriia</taxon>
        <taxon>Flavobacteriales</taxon>
        <taxon>Flavobacteriaceae</taxon>
        <taxon>Tenacibaculum</taxon>
    </lineage>
</organism>
<keyword evidence="1" id="KW-0812">Transmembrane</keyword>
<name>A0ABP1EFS4_9FLAO</name>
<feature type="transmembrane region" description="Helical" evidence="1">
    <location>
        <begin position="42"/>
        <end position="59"/>
    </location>
</feature>
<feature type="transmembrane region" description="Helical" evidence="1">
    <location>
        <begin position="12"/>
        <end position="30"/>
    </location>
</feature>